<protein>
    <submittedName>
        <fullName evidence="2">Uncharacterized protein</fullName>
    </submittedName>
</protein>
<reference evidence="2 3" key="1">
    <citation type="submission" date="2020-09" db="EMBL/GenBank/DDBJ databases">
        <title>A novel species.</title>
        <authorList>
            <person name="Gao J."/>
        </authorList>
    </citation>
    <scope>NUCLEOTIDE SEQUENCE [LARGE SCALE GENOMIC DNA]</scope>
    <source>
        <strain evidence="2 3">CRXT-Y-14</strain>
    </source>
</reference>
<dbReference type="EMBL" id="CP061281">
    <property type="protein sequence ID" value="QNS04870.1"/>
    <property type="molecule type" value="Genomic_DNA"/>
</dbReference>
<feature type="region of interest" description="Disordered" evidence="1">
    <location>
        <begin position="1"/>
        <end position="26"/>
    </location>
</feature>
<proteinExistence type="predicted"/>
<dbReference type="KEGG" id="sxn:IAG42_15450"/>
<evidence type="ECO:0000256" key="1">
    <source>
        <dbReference type="SAM" id="MobiDB-lite"/>
    </source>
</evidence>
<sequence length="66" mass="7778">MGESHERWRHRALIPPSRPPSDAAESEPVFARLMAEWRERGRTLPSCYDEEWRRIAGRDCWPDSSP</sequence>
<accession>A0A7H1B815</accession>
<dbReference type="Proteomes" id="UP000516428">
    <property type="component" value="Chromosome"/>
</dbReference>
<dbReference type="RefSeq" id="WP_188337574.1">
    <property type="nucleotide sequence ID" value="NZ_CP061281.1"/>
</dbReference>
<keyword evidence="3" id="KW-1185">Reference proteome</keyword>
<name>A0A7H1B815_9ACTN</name>
<evidence type="ECO:0000313" key="3">
    <source>
        <dbReference type="Proteomes" id="UP000516428"/>
    </source>
</evidence>
<gene>
    <name evidence="2" type="ORF">IAG42_15450</name>
</gene>
<dbReference type="AlphaFoldDB" id="A0A7H1B815"/>
<organism evidence="2 3">
    <name type="scientific">Streptomyces xanthii</name>
    <dbReference type="NCBI Taxonomy" id="2768069"/>
    <lineage>
        <taxon>Bacteria</taxon>
        <taxon>Bacillati</taxon>
        <taxon>Actinomycetota</taxon>
        <taxon>Actinomycetes</taxon>
        <taxon>Kitasatosporales</taxon>
        <taxon>Streptomycetaceae</taxon>
        <taxon>Streptomyces</taxon>
    </lineage>
</organism>
<evidence type="ECO:0000313" key="2">
    <source>
        <dbReference type="EMBL" id="QNS04870.1"/>
    </source>
</evidence>